<evidence type="ECO:0000313" key="1">
    <source>
        <dbReference type="EMBL" id="JAP79432.1"/>
    </source>
</evidence>
<proteinExistence type="predicted"/>
<keyword evidence="1" id="KW-0675">Receptor</keyword>
<dbReference type="AlphaFoldDB" id="A0A131YLN9"/>
<reference evidence="1" key="1">
    <citation type="journal article" date="2016" name="Ticks Tick Borne Dis.">
        <title>De novo assembly and annotation of the salivary gland transcriptome of Rhipicephalus appendiculatus male and female ticks during blood feeding.</title>
        <authorList>
            <person name="de Castro M.H."/>
            <person name="de Klerk D."/>
            <person name="Pienaar R."/>
            <person name="Latif A.A."/>
            <person name="Rees D.J."/>
            <person name="Mans B.J."/>
        </authorList>
    </citation>
    <scope>NUCLEOTIDE SEQUENCE</scope>
    <source>
        <tissue evidence="1">Salivary glands</tissue>
    </source>
</reference>
<organism evidence="1">
    <name type="scientific">Rhipicephalus appendiculatus</name>
    <name type="common">Brown ear tick</name>
    <dbReference type="NCBI Taxonomy" id="34631"/>
    <lineage>
        <taxon>Eukaryota</taxon>
        <taxon>Metazoa</taxon>
        <taxon>Ecdysozoa</taxon>
        <taxon>Arthropoda</taxon>
        <taxon>Chelicerata</taxon>
        <taxon>Arachnida</taxon>
        <taxon>Acari</taxon>
        <taxon>Parasitiformes</taxon>
        <taxon>Ixodida</taxon>
        <taxon>Ixodoidea</taxon>
        <taxon>Ixodidae</taxon>
        <taxon>Rhipicephalinae</taxon>
        <taxon>Rhipicephalus</taxon>
        <taxon>Rhipicephalus</taxon>
    </lineage>
</organism>
<name>A0A131YLN9_RHIAP</name>
<sequence>MASIELSRRIFPPPHKNFIQPQALKLRLLQTKTYPSLKMLNIIYPDLYQSNLCPYCGEIASLDHTLWQCTKFAHLHLLEPNTLCGETSTT</sequence>
<accession>A0A131YLN9</accession>
<dbReference type="EMBL" id="GEDV01009125">
    <property type="protein sequence ID" value="JAP79432.1"/>
    <property type="molecule type" value="Transcribed_RNA"/>
</dbReference>
<protein>
    <submittedName>
        <fullName evidence="1">Metabotropic glutamate receptor 1</fullName>
    </submittedName>
</protein>